<keyword evidence="4" id="KW-0472">Membrane</keyword>
<name>A0A5F9D1A2_RABIT</name>
<dbReference type="SMR" id="A0A5F9D1A2"/>
<dbReference type="STRING" id="9986.ENSOCUP00000039892"/>
<feature type="domain" description="HIG1" evidence="5">
    <location>
        <begin position="1"/>
        <end position="89"/>
    </location>
</feature>
<sequence>MMQKQWKYLEDHSSKLTRKAKEAPFVPNGMAGFAVTVACRLYKLKSGGNSKMSLHLIHMHVAAQGFVVGAMTLGTSYSRICNILLDRGVLFTPVNSLFSACLIDW</sequence>
<keyword evidence="2" id="KW-0812">Transmembrane</keyword>
<dbReference type="Proteomes" id="UP000001811">
    <property type="component" value="Chromosome 15"/>
</dbReference>
<evidence type="ECO:0000259" key="5">
    <source>
        <dbReference type="PROSITE" id="PS51503"/>
    </source>
</evidence>
<keyword evidence="7" id="KW-1185">Reference proteome</keyword>
<comment type="subcellular location">
    <subcellularLocation>
        <location evidence="1">Mitochondrion membrane</location>
    </subcellularLocation>
</comment>
<reference evidence="6 7" key="1">
    <citation type="journal article" date="2011" name="Nature">
        <title>A high-resolution map of human evolutionary constraint using 29 mammals.</title>
        <authorList>
            <person name="Lindblad-Toh K."/>
            <person name="Garber M."/>
            <person name="Zuk O."/>
            <person name="Lin M.F."/>
            <person name="Parker B.J."/>
            <person name="Washietl S."/>
            <person name="Kheradpour P."/>
            <person name="Ernst J."/>
            <person name="Jordan G."/>
            <person name="Mauceli E."/>
            <person name="Ward L.D."/>
            <person name="Lowe C.B."/>
            <person name="Holloway A.K."/>
            <person name="Clamp M."/>
            <person name="Gnerre S."/>
            <person name="Alfoldi J."/>
            <person name="Beal K."/>
            <person name="Chang J."/>
            <person name="Clawson H."/>
            <person name="Cuff J."/>
            <person name="Di Palma F."/>
            <person name="Fitzgerald S."/>
            <person name="Flicek P."/>
            <person name="Guttman M."/>
            <person name="Hubisz M.J."/>
            <person name="Jaffe D.B."/>
            <person name="Jungreis I."/>
            <person name="Kent W.J."/>
            <person name="Kostka D."/>
            <person name="Lara M."/>
            <person name="Martins A.L."/>
            <person name="Massingham T."/>
            <person name="Moltke I."/>
            <person name="Raney B.J."/>
            <person name="Rasmussen M.D."/>
            <person name="Robinson J."/>
            <person name="Stark A."/>
            <person name="Vilella A.J."/>
            <person name="Wen J."/>
            <person name="Xie X."/>
            <person name="Zody M.C."/>
            <person name="Baldwin J."/>
            <person name="Bloom T."/>
            <person name="Chin C.W."/>
            <person name="Heiman D."/>
            <person name="Nicol R."/>
            <person name="Nusbaum C."/>
            <person name="Young S."/>
            <person name="Wilkinson J."/>
            <person name="Worley K.C."/>
            <person name="Kovar C.L."/>
            <person name="Muzny D.M."/>
            <person name="Gibbs R.A."/>
            <person name="Cree A."/>
            <person name="Dihn H.H."/>
            <person name="Fowler G."/>
            <person name="Jhangiani S."/>
            <person name="Joshi V."/>
            <person name="Lee S."/>
            <person name="Lewis L.R."/>
            <person name="Nazareth L.V."/>
            <person name="Okwuonu G."/>
            <person name="Santibanez J."/>
            <person name="Warren W.C."/>
            <person name="Mardis E.R."/>
            <person name="Weinstock G.M."/>
            <person name="Wilson R.K."/>
            <person name="Delehaunty K."/>
            <person name="Dooling D."/>
            <person name="Fronik C."/>
            <person name="Fulton L."/>
            <person name="Fulton B."/>
            <person name="Graves T."/>
            <person name="Minx P."/>
            <person name="Sodergren E."/>
            <person name="Birney E."/>
            <person name="Margulies E.H."/>
            <person name="Herrero J."/>
            <person name="Green E.D."/>
            <person name="Haussler D."/>
            <person name="Siepel A."/>
            <person name="Goldman N."/>
            <person name="Pollard K.S."/>
            <person name="Pedersen J.S."/>
            <person name="Lander E.S."/>
            <person name="Kellis M."/>
        </authorList>
    </citation>
    <scope>NUCLEOTIDE SEQUENCE [LARGE SCALE GENOMIC DNA]</scope>
    <source>
        <strain evidence="6 7">Thorbecke inbred</strain>
    </source>
</reference>
<keyword evidence="3" id="KW-1133">Transmembrane helix</keyword>
<dbReference type="Pfam" id="PF04588">
    <property type="entry name" value="HIG_1_N"/>
    <property type="match status" value="1"/>
</dbReference>
<dbReference type="Gene3D" id="6.10.140.1320">
    <property type="match status" value="1"/>
</dbReference>
<dbReference type="GeneTree" id="ENSGT00940000154276"/>
<accession>A0A5F9D1A2</accession>
<dbReference type="InterPro" id="IPR050355">
    <property type="entry name" value="RCF1"/>
</dbReference>
<dbReference type="EMBL" id="AAGW02045815">
    <property type="status" value="NOT_ANNOTATED_CDS"/>
    <property type="molecule type" value="Genomic_DNA"/>
</dbReference>
<dbReference type="PANTHER" id="PTHR12297">
    <property type="entry name" value="HYPOXIA-INDUCBILE GENE 1 HIG1 -RELATED"/>
    <property type="match status" value="1"/>
</dbReference>
<proteinExistence type="predicted"/>
<dbReference type="GO" id="GO:0043066">
    <property type="term" value="P:negative regulation of apoptotic process"/>
    <property type="evidence" value="ECO:0007669"/>
    <property type="project" value="TreeGrafter"/>
</dbReference>
<dbReference type="Ensembl" id="ENSOCUT00000055097.1">
    <property type="protein sequence ID" value="ENSOCUP00000039892.1"/>
    <property type="gene ID" value="ENSOCUG00000031243.1"/>
</dbReference>
<protein>
    <recommendedName>
        <fullName evidence="5">HIG1 domain-containing protein</fullName>
    </recommendedName>
</protein>
<evidence type="ECO:0000313" key="7">
    <source>
        <dbReference type="Proteomes" id="UP000001811"/>
    </source>
</evidence>
<evidence type="ECO:0000313" key="6">
    <source>
        <dbReference type="Ensembl" id="ENSOCUP00000039892.1"/>
    </source>
</evidence>
<evidence type="ECO:0000256" key="3">
    <source>
        <dbReference type="ARBA" id="ARBA00022989"/>
    </source>
</evidence>
<dbReference type="GO" id="GO:0097250">
    <property type="term" value="P:mitochondrial respirasome assembly"/>
    <property type="evidence" value="ECO:0007669"/>
    <property type="project" value="TreeGrafter"/>
</dbReference>
<dbReference type="PANTHER" id="PTHR12297:SF5">
    <property type="entry name" value="HIG1 DOMAIN FAMILY MEMBER 1A, MITOCHONDRIAL"/>
    <property type="match status" value="1"/>
</dbReference>
<dbReference type="Bgee" id="ENSOCUG00000031243">
    <property type="expression patterns" value="Expressed in ovary and 5 other cell types or tissues"/>
</dbReference>
<evidence type="ECO:0000256" key="2">
    <source>
        <dbReference type="ARBA" id="ARBA00022692"/>
    </source>
</evidence>
<evidence type="ECO:0000256" key="4">
    <source>
        <dbReference type="ARBA" id="ARBA00023136"/>
    </source>
</evidence>
<dbReference type="InterPro" id="IPR007667">
    <property type="entry name" value="Hypoxia_induced_domain"/>
</dbReference>
<reference evidence="6" key="2">
    <citation type="submission" date="2025-08" db="UniProtKB">
        <authorList>
            <consortium name="Ensembl"/>
        </authorList>
    </citation>
    <scope>IDENTIFICATION</scope>
    <source>
        <strain evidence="6">Thorbecke</strain>
    </source>
</reference>
<reference evidence="6" key="3">
    <citation type="submission" date="2025-09" db="UniProtKB">
        <authorList>
            <consortium name="Ensembl"/>
        </authorList>
    </citation>
    <scope>IDENTIFICATION</scope>
    <source>
        <strain evidence="6">Thorbecke</strain>
    </source>
</reference>
<organism evidence="6 7">
    <name type="scientific">Oryctolagus cuniculus</name>
    <name type="common">Rabbit</name>
    <dbReference type="NCBI Taxonomy" id="9986"/>
    <lineage>
        <taxon>Eukaryota</taxon>
        <taxon>Metazoa</taxon>
        <taxon>Chordata</taxon>
        <taxon>Craniata</taxon>
        <taxon>Vertebrata</taxon>
        <taxon>Euteleostomi</taxon>
        <taxon>Mammalia</taxon>
        <taxon>Eutheria</taxon>
        <taxon>Euarchontoglires</taxon>
        <taxon>Glires</taxon>
        <taxon>Lagomorpha</taxon>
        <taxon>Leporidae</taxon>
        <taxon>Oryctolagus</taxon>
    </lineage>
</organism>
<evidence type="ECO:0000256" key="1">
    <source>
        <dbReference type="ARBA" id="ARBA00004325"/>
    </source>
</evidence>
<dbReference type="PROSITE" id="PS51503">
    <property type="entry name" value="HIG1"/>
    <property type="match status" value="1"/>
</dbReference>
<dbReference type="InParanoid" id="A0A5F9D1A2"/>
<dbReference type="GO" id="GO:0031966">
    <property type="term" value="C:mitochondrial membrane"/>
    <property type="evidence" value="ECO:0007669"/>
    <property type="project" value="UniProtKB-SubCell"/>
</dbReference>
<dbReference type="AlphaFoldDB" id="A0A5F9D1A2"/>